<name>A0ABT1PZI7_9ACTN</name>
<accession>A0ABT1PZI7</accession>
<sequence length="147" mass="16476">MFTQVHQQRTQLEADDCRRTEDMRRQACDDLLSASARFAMAWWRVADKLDDGEANEDLYQETAKEWVEVTGAQGRVAIAGPGPLATTGIALFQQLKALDEAGTAWYWRCREEDRHGLDKCAAQFREAIQAVAMHAFATAAREALGND</sequence>
<evidence type="ECO:0000313" key="2">
    <source>
        <dbReference type="Proteomes" id="UP001057702"/>
    </source>
</evidence>
<proteinExistence type="predicted"/>
<evidence type="ECO:0000313" key="1">
    <source>
        <dbReference type="EMBL" id="MCQ4082480.1"/>
    </source>
</evidence>
<organism evidence="1 2">
    <name type="scientific">Streptomyces humicola</name>
    <dbReference type="NCBI Taxonomy" id="2953240"/>
    <lineage>
        <taxon>Bacteria</taxon>
        <taxon>Bacillati</taxon>
        <taxon>Actinomycetota</taxon>
        <taxon>Actinomycetes</taxon>
        <taxon>Kitasatosporales</taxon>
        <taxon>Streptomycetaceae</taxon>
        <taxon>Streptomyces</taxon>
    </lineage>
</organism>
<dbReference type="Proteomes" id="UP001057702">
    <property type="component" value="Unassembled WGS sequence"/>
</dbReference>
<dbReference type="RefSeq" id="WP_255921386.1">
    <property type="nucleotide sequence ID" value="NZ_JANFNG010000013.1"/>
</dbReference>
<gene>
    <name evidence="1" type="ORF">NGB36_18195</name>
</gene>
<dbReference type="EMBL" id="JANFNG010000013">
    <property type="protein sequence ID" value="MCQ4082480.1"/>
    <property type="molecule type" value="Genomic_DNA"/>
</dbReference>
<reference evidence="1" key="1">
    <citation type="submission" date="2022-06" db="EMBL/GenBank/DDBJ databases">
        <title>Draft genome sequence of Streptomyces sp. RB6PN25 isolated from peat swamp forest in Thailand.</title>
        <authorList>
            <person name="Duangmal K."/>
            <person name="Klaysubun C."/>
        </authorList>
    </citation>
    <scope>NUCLEOTIDE SEQUENCE</scope>
    <source>
        <strain evidence="1">RB6PN25</strain>
    </source>
</reference>
<comment type="caution">
    <text evidence="1">The sequence shown here is derived from an EMBL/GenBank/DDBJ whole genome shotgun (WGS) entry which is preliminary data.</text>
</comment>
<protein>
    <submittedName>
        <fullName evidence="1">Uncharacterized protein</fullName>
    </submittedName>
</protein>
<keyword evidence="2" id="KW-1185">Reference proteome</keyword>